<dbReference type="Gene3D" id="4.10.960.10">
    <property type="entry name" value="Ribosomal protein L3, domain 3"/>
    <property type="match status" value="1"/>
</dbReference>
<evidence type="ECO:0000256" key="2">
    <source>
        <dbReference type="ARBA" id="ARBA00022980"/>
    </source>
</evidence>
<evidence type="ECO:0000256" key="3">
    <source>
        <dbReference type="ARBA" id="ARBA00023274"/>
    </source>
</evidence>
<dbReference type="PANTHER" id="PTHR11363:SF14">
    <property type="entry name" value="LARGE RIBOSOMAL SUBUNIT PROTEIN UL3Y"/>
    <property type="match status" value="1"/>
</dbReference>
<dbReference type="GO" id="GO:0006412">
    <property type="term" value="P:translation"/>
    <property type="evidence" value="ECO:0007669"/>
    <property type="project" value="InterPro"/>
</dbReference>
<gene>
    <name evidence="4" type="ORF">D5086_0000032980</name>
</gene>
<dbReference type="AlphaFoldDB" id="A0A4U5QWK1"/>
<dbReference type="SUPFAM" id="SSF50447">
    <property type="entry name" value="Translation proteins"/>
    <property type="match status" value="1"/>
</dbReference>
<evidence type="ECO:0000313" key="4">
    <source>
        <dbReference type="EMBL" id="TKS15603.1"/>
    </source>
</evidence>
<comment type="caution">
    <text evidence="4">The sequence shown here is derived from an EMBL/GenBank/DDBJ whole genome shotgun (WGS) entry which is preliminary data.</text>
</comment>
<dbReference type="InterPro" id="IPR009000">
    <property type="entry name" value="Transl_B-barrel_sf"/>
</dbReference>
<dbReference type="InterPro" id="IPR044892">
    <property type="entry name" value="Ribosomal_L3_dom_3_arc_sf"/>
</dbReference>
<sequence length="135" mass="15552">MMLQQRPFPRMIQKNLGLTAFLGYKAGMTHLVREVEKPGSKLHKKETCEAFTIIETPPMVVGVVGYINTPGGLRSLSTVWAQHLSEEVRRRFYKNWCKSKKKAFTKYCKKYESEDGKKDIEAIGETEKTFPLVCY</sequence>
<dbReference type="GO" id="GO:0003723">
    <property type="term" value="F:RNA binding"/>
    <property type="evidence" value="ECO:0007669"/>
    <property type="project" value="TreeGrafter"/>
</dbReference>
<dbReference type="InterPro" id="IPR000597">
    <property type="entry name" value="Ribosomal_uL3"/>
</dbReference>
<evidence type="ECO:0000256" key="1">
    <source>
        <dbReference type="ARBA" id="ARBA00006540"/>
    </source>
</evidence>
<accession>A0A4U5QWK1</accession>
<proteinExistence type="inferred from homology"/>
<dbReference type="PANTHER" id="PTHR11363">
    <property type="entry name" value="60S RIBOSOMAL PROTEIN L3-RELATED"/>
    <property type="match status" value="1"/>
</dbReference>
<dbReference type="InterPro" id="IPR045077">
    <property type="entry name" value="L3_arc_euk"/>
</dbReference>
<dbReference type="Pfam" id="PF00297">
    <property type="entry name" value="Ribosomal_L3"/>
    <property type="match status" value="1"/>
</dbReference>
<protein>
    <recommendedName>
        <fullName evidence="5">60S ribosomal protein L3</fullName>
    </recommendedName>
</protein>
<name>A0A4U5QWK1_POPAL</name>
<dbReference type="GO" id="GO:0003735">
    <property type="term" value="F:structural constituent of ribosome"/>
    <property type="evidence" value="ECO:0007669"/>
    <property type="project" value="InterPro"/>
</dbReference>
<dbReference type="EMBL" id="RCHU01000088">
    <property type="protein sequence ID" value="TKS15603.1"/>
    <property type="molecule type" value="Genomic_DNA"/>
</dbReference>
<dbReference type="FunFam" id="2.40.30.10:FF:000079">
    <property type="entry name" value="60S ribosomal protein L3"/>
    <property type="match status" value="1"/>
</dbReference>
<organism evidence="4">
    <name type="scientific">Populus alba</name>
    <name type="common">White poplar</name>
    <dbReference type="NCBI Taxonomy" id="43335"/>
    <lineage>
        <taxon>Eukaryota</taxon>
        <taxon>Viridiplantae</taxon>
        <taxon>Streptophyta</taxon>
        <taxon>Embryophyta</taxon>
        <taxon>Tracheophyta</taxon>
        <taxon>Spermatophyta</taxon>
        <taxon>Magnoliopsida</taxon>
        <taxon>eudicotyledons</taxon>
        <taxon>Gunneridae</taxon>
        <taxon>Pentapetalae</taxon>
        <taxon>rosids</taxon>
        <taxon>fabids</taxon>
        <taxon>Malpighiales</taxon>
        <taxon>Salicaceae</taxon>
        <taxon>Saliceae</taxon>
        <taxon>Populus</taxon>
    </lineage>
</organism>
<comment type="similarity">
    <text evidence="1">Belongs to the universal ribosomal protein uL3 family.</text>
</comment>
<keyword evidence="2" id="KW-0689">Ribosomal protein</keyword>
<dbReference type="GO" id="GO:0022625">
    <property type="term" value="C:cytosolic large ribosomal subunit"/>
    <property type="evidence" value="ECO:0007669"/>
    <property type="project" value="TreeGrafter"/>
</dbReference>
<dbReference type="STRING" id="43335.A0A4U5QWK1"/>
<dbReference type="Gene3D" id="3.30.1430.10">
    <property type="match status" value="1"/>
</dbReference>
<reference evidence="4" key="1">
    <citation type="submission" date="2018-10" db="EMBL/GenBank/DDBJ databases">
        <title>Population genomic analysis revealed the cold adaptation of white poplar.</title>
        <authorList>
            <person name="Liu Y.-J."/>
        </authorList>
    </citation>
    <scope>NUCLEOTIDE SEQUENCE [LARGE SCALE GENOMIC DNA]</scope>
    <source>
        <strain evidence="4">PAL-ZL1</strain>
    </source>
</reference>
<evidence type="ECO:0008006" key="5">
    <source>
        <dbReference type="Google" id="ProtNLM"/>
    </source>
</evidence>
<keyword evidence="3" id="KW-0687">Ribonucleoprotein</keyword>